<dbReference type="EMBL" id="CYKH01000586">
    <property type="protein sequence ID" value="CUG06429.1"/>
    <property type="molecule type" value="Genomic_DNA"/>
</dbReference>
<dbReference type="Proteomes" id="UP000051952">
    <property type="component" value="Unassembled WGS sequence"/>
</dbReference>
<keyword evidence="1" id="KW-0812">Transmembrane</keyword>
<feature type="chain" id="PRO_5006621626" evidence="2">
    <location>
        <begin position="22"/>
        <end position="480"/>
    </location>
</feature>
<dbReference type="VEuPathDB" id="TriTrypDB:BSAL_72650"/>
<feature type="transmembrane region" description="Helical" evidence="1">
    <location>
        <begin position="445"/>
        <end position="464"/>
    </location>
</feature>
<sequence length="480" mass="54155">MGLVVRVVLLWLLCSSCSIDAASRPSWWSCVRDIGLYFEPTSDTEHGWSTNPCGYVKLSHEDVRKGVYFTKDNITIAFAGDSTALRAYVFAVNTYLPPLNIPVIRKVATVPRVMTHVAFGTYNGDYRKSLTTFYNMRYVSTSRREIEEGIAESNGGVMVITLGNWDLNWKLQKNSPMPLLRGPVHNLEVAKAYWTEHVFAMMETIARCLAQQPQEMRPLIVFREQFLPNCDASRFTSKKARYRRCAPLIRPIVVPLYRRVLAPLAWSMNIPVIPMDHVFKDHYKYCEMGDGIHLNFNCMMTEQQHIWNVVLLLRRHRVQQGLGTVSHEGGGLPNAKQFLNETRYDEWKREMDMIPSGAASMPVVPTPPTTDSPATTDEAEFQLGVVEQAAVPTSNTTTQTTTSPAAVSVNPGAPIELHVIVTDASPSPLDHKQRTLQKSMQSRNWSSFIFSTALLVAVALYLWWAASGPRKEWGALLRFD</sequence>
<accession>A0A0S4IWV6</accession>
<dbReference type="SUPFAM" id="SSF52266">
    <property type="entry name" value="SGNH hydrolase"/>
    <property type="match status" value="1"/>
</dbReference>
<organism evidence="3 4">
    <name type="scientific">Bodo saltans</name>
    <name type="common">Flagellated protozoan</name>
    <dbReference type="NCBI Taxonomy" id="75058"/>
    <lineage>
        <taxon>Eukaryota</taxon>
        <taxon>Discoba</taxon>
        <taxon>Euglenozoa</taxon>
        <taxon>Kinetoplastea</taxon>
        <taxon>Metakinetoplastina</taxon>
        <taxon>Eubodonida</taxon>
        <taxon>Bodonidae</taxon>
        <taxon>Bodo</taxon>
    </lineage>
</organism>
<dbReference type="OrthoDB" id="249761at2759"/>
<evidence type="ECO:0000256" key="2">
    <source>
        <dbReference type="SAM" id="SignalP"/>
    </source>
</evidence>
<keyword evidence="1" id="KW-1133">Transmembrane helix</keyword>
<evidence type="ECO:0000313" key="3">
    <source>
        <dbReference type="EMBL" id="CUG06429.1"/>
    </source>
</evidence>
<gene>
    <name evidence="3" type="ORF">BSAL_72650</name>
</gene>
<reference evidence="4" key="1">
    <citation type="submission" date="2015-09" db="EMBL/GenBank/DDBJ databases">
        <authorList>
            <consortium name="Pathogen Informatics"/>
        </authorList>
    </citation>
    <scope>NUCLEOTIDE SEQUENCE [LARGE SCALE GENOMIC DNA]</scope>
    <source>
        <strain evidence="4">Lake Konstanz</strain>
    </source>
</reference>
<dbReference type="AlphaFoldDB" id="A0A0S4IWV6"/>
<feature type="signal peptide" evidence="2">
    <location>
        <begin position="1"/>
        <end position="21"/>
    </location>
</feature>
<protein>
    <submittedName>
        <fullName evidence="3">Membrane-associated protein, putative</fullName>
    </submittedName>
</protein>
<keyword evidence="4" id="KW-1185">Reference proteome</keyword>
<keyword evidence="1" id="KW-0472">Membrane</keyword>
<evidence type="ECO:0000256" key="1">
    <source>
        <dbReference type="SAM" id="Phobius"/>
    </source>
</evidence>
<name>A0A0S4IWV6_BODSA</name>
<proteinExistence type="predicted"/>
<evidence type="ECO:0000313" key="4">
    <source>
        <dbReference type="Proteomes" id="UP000051952"/>
    </source>
</evidence>
<keyword evidence="2" id="KW-0732">Signal</keyword>